<reference evidence="2" key="1">
    <citation type="journal article" date="2020" name="Stud. Mycol.">
        <title>101 Dothideomycetes genomes: a test case for predicting lifestyles and emergence of pathogens.</title>
        <authorList>
            <person name="Haridas S."/>
            <person name="Albert R."/>
            <person name="Binder M."/>
            <person name="Bloem J."/>
            <person name="Labutti K."/>
            <person name="Salamov A."/>
            <person name="Andreopoulos B."/>
            <person name="Baker S."/>
            <person name="Barry K."/>
            <person name="Bills G."/>
            <person name="Bluhm B."/>
            <person name="Cannon C."/>
            <person name="Castanera R."/>
            <person name="Culley D."/>
            <person name="Daum C."/>
            <person name="Ezra D."/>
            <person name="Gonzalez J."/>
            <person name="Henrissat B."/>
            <person name="Kuo A."/>
            <person name="Liang C."/>
            <person name="Lipzen A."/>
            <person name="Lutzoni F."/>
            <person name="Magnuson J."/>
            <person name="Mondo S."/>
            <person name="Nolan M."/>
            <person name="Ohm R."/>
            <person name="Pangilinan J."/>
            <person name="Park H.-J."/>
            <person name="Ramirez L."/>
            <person name="Alfaro M."/>
            <person name="Sun H."/>
            <person name="Tritt A."/>
            <person name="Yoshinaga Y."/>
            <person name="Zwiers L.-H."/>
            <person name="Turgeon B."/>
            <person name="Goodwin S."/>
            <person name="Spatafora J."/>
            <person name="Crous P."/>
            <person name="Grigoriev I."/>
        </authorList>
    </citation>
    <scope>NUCLEOTIDE SEQUENCE</scope>
    <source>
        <strain evidence="2">CBS 279.74</strain>
    </source>
</reference>
<sequence length="70" mass="7997">MFTLGHNVILPDHVQAFIGLLILVLFLVFGAIVFLGFMILRLIELIQTLNETFIVGDSVKLRRVERKKES</sequence>
<protein>
    <submittedName>
        <fullName evidence="2">Uncharacterized protein</fullName>
    </submittedName>
</protein>
<dbReference type="EMBL" id="MU005764">
    <property type="protein sequence ID" value="KAF2714902.1"/>
    <property type="molecule type" value="Genomic_DNA"/>
</dbReference>
<accession>A0A6G1KR00</accession>
<organism evidence="2 3">
    <name type="scientific">Pleomassaria siparia CBS 279.74</name>
    <dbReference type="NCBI Taxonomy" id="1314801"/>
    <lineage>
        <taxon>Eukaryota</taxon>
        <taxon>Fungi</taxon>
        <taxon>Dikarya</taxon>
        <taxon>Ascomycota</taxon>
        <taxon>Pezizomycotina</taxon>
        <taxon>Dothideomycetes</taxon>
        <taxon>Pleosporomycetidae</taxon>
        <taxon>Pleosporales</taxon>
        <taxon>Pleomassariaceae</taxon>
        <taxon>Pleomassaria</taxon>
    </lineage>
</organism>
<evidence type="ECO:0000313" key="3">
    <source>
        <dbReference type="Proteomes" id="UP000799428"/>
    </source>
</evidence>
<keyword evidence="1" id="KW-1133">Transmembrane helix</keyword>
<keyword evidence="3" id="KW-1185">Reference proteome</keyword>
<feature type="transmembrane region" description="Helical" evidence="1">
    <location>
        <begin position="16"/>
        <end position="40"/>
    </location>
</feature>
<proteinExistence type="predicted"/>
<keyword evidence="1" id="KW-0812">Transmembrane</keyword>
<name>A0A6G1KR00_9PLEO</name>
<keyword evidence="1" id="KW-0472">Membrane</keyword>
<dbReference type="AlphaFoldDB" id="A0A6G1KR00"/>
<dbReference type="Proteomes" id="UP000799428">
    <property type="component" value="Unassembled WGS sequence"/>
</dbReference>
<evidence type="ECO:0000313" key="2">
    <source>
        <dbReference type="EMBL" id="KAF2714902.1"/>
    </source>
</evidence>
<evidence type="ECO:0000256" key="1">
    <source>
        <dbReference type="SAM" id="Phobius"/>
    </source>
</evidence>
<gene>
    <name evidence="2" type="ORF">K504DRAFT_457088</name>
</gene>